<keyword evidence="4" id="KW-0963">Cytoplasm</keyword>
<reference evidence="9 10" key="1">
    <citation type="submission" date="2017-09" db="EMBL/GenBank/DDBJ databases">
        <title>Genome sequencing of Besnoitia besnoiti strain Bb-Ger1.</title>
        <authorList>
            <person name="Schares G."/>
            <person name="Venepally P."/>
            <person name="Lorenzi H.A."/>
        </authorList>
    </citation>
    <scope>NUCLEOTIDE SEQUENCE [LARGE SCALE GENOMIC DNA]</scope>
    <source>
        <strain evidence="9 10">Bb-Ger1</strain>
    </source>
</reference>
<evidence type="ECO:0000256" key="1">
    <source>
        <dbReference type="ARBA" id="ARBA00004496"/>
    </source>
</evidence>
<accession>A0A2A9MLH5</accession>
<dbReference type="PANTHER" id="PTHR12356">
    <property type="entry name" value="NUCLEAR MOVEMENT PROTEIN NUDC"/>
    <property type="match status" value="1"/>
</dbReference>
<comment type="caution">
    <text evidence="9">The sequence shown here is derived from an EMBL/GenBank/DDBJ whole genome shotgun (WGS) entry which is preliminary data.</text>
</comment>
<keyword evidence="10" id="KW-1185">Reference proteome</keyword>
<feature type="compositionally biased region" description="Basic and acidic residues" evidence="7">
    <location>
        <begin position="155"/>
        <end position="176"/>
    </location>
</feature>
<dbReference type="InterPro" id="IPR025934">
    <property type="entry name" value="NudC_N_dom"/>
</dbReference>
<evidence type="ECO:0000256" key="6">
    <source>
        <dbReference type="ARBA" id="ARBA00030427"/>
    </source>
</evidence>
<dbReference type="PROSITE" id="PS51203">
    <property type="entry name" value="CS"/>
    <property type="match status" value="1"/>
</dbReference>
<dbReference type="InterPro" id="IPR007052">
    <property type="entry name" value="CS_dom"/>
</dbReference>
<dbReference type="STRING" id="94643.A0A2A9MLH5"/>
<dbReference type="KEGG" id="bbes:BESB_004550"/>
<dbReference type="EMBL" id="NWUJ01000001">
    <property type="protein sequence ID" value="PFH38114.1"/>
    <property type="molecule type" value="Genomic_DNA"/>
</dbReference>
<evidence type="ECO:0000256" key="7">
    <source>
        <dbReference type="SAM" id="MobiDB-lite"/>
    </source>
</evidence>
<sequence>MAGTDGEAHRWAQMHEELLLNIARHHPDIESLLQTFFGFLERRTDFFHVIETSGGSSASGAATVGFPEGRAEAMVGRAFKQAQLNYRRRAQPHLLGEASAPFTLHPQRTEASASSAQARATVSCAERGSEATGAPAAAALGPGGGPAAAGGPRDAQTKDAREREAEEHAPGSKEENAAPTSRPSGQKEAAGESSSSPAQGGRGKELTTWNGGVYRNYRWTQSLSDLTVQVPLDKTKYRSKRDLNIAMTPTKLKVTLAGEVLLDGEWEEPVNALESLWQVEDGPYLLLSIEKARENWWASVLKGEEKIDTTKATPVTRCVAVQIESVKRVEDFDAATQAHIRKMMFDQQQRMRGEKTSEEIEREELLRKAWDAEGSPFSGTPFDPSVLNLQSGLPPDFMSKND</sequence>
<dbReference type="InterPro" id="IPR037898">
    <property type="entry name" value="NudC_fam"/>
</dbReference>
<dbReference type="Pfam" id="PF04969">
    <property type="entry name" value="CS"/>
    <property type="match status" value="1"/>
</dbReference>
<feature type="compositionally biased region" description="Polar residues" evidence="7">
    <location>
        <begin position="109"/>
        <end position="120"/>
    </location>
</feature>
<dbReference type="GO" id="GO:0005737">
    <property type="term" value="C:cytoplasm"/>
    <property type="evidence" value="ECO:0007669"/>
    <property type="project" value="UniProtKB-SubCell"/>
</dbReference>
<gene>
    <name evidence="9" type="ORF">BESB_004550</name>
</gene>
<dbReference type="SUPFAM" id="SSF49764">
    <property type="entry name" value="HSP20-like chaperones"/>
    <property type="match status" value="1"/>
</dbReference>
<name>A0A2A9MLH5_BESBE</name>
<evidence type="ECO:0000259" key="8">
    <source>
        <dbReference type="PROSITE" id="PS51203"/>
    </source>
</evidence>
<dbReference type="GO" id="GO:0006457">
    <property type="term" value="P:protein folding"/>
    <property type="evidence" value="ECO:0007669"/>
    <property type="project" value="TreeGrafter"/>
</dbReference>
<proteinExistence type="inferred from homology"/>
<evidence type="ECO:0000256" key="3">
    <source>
        <dbReference type="ARBA" id="ARBA00017641"/>
    </source>
</evidence>
<dbReference type="OrthoDB" id="416217at2759"/>
<feature type="domain" description="CS" evidence="8">
    <location>
        <begin position="212"/>
        <end position="301"/>
    </location>
</feature>
<dbReference type="AlphaFoldDB" id="A0A2A9MLH5"/>
<evidence type="ECO:0000256" key="5">
    <source>
        <dbReference type="ARBA" id="ARBA00022553"/>
    </source>
</evidence>
<dbReference type="GeneID" id="40305518"/>
<dbReference type="Gene3D" id="2.60.40.790">
    <property type="match status" value="1"/>
</dbReference>
<protein>
    <recommendedName>
        <fullName evidence="3">Nuclear migration protein nudC</fullName>
    </recommendedName>
    <alternativeName>
        <fullName evidence="6">Nuclear distribution protein C homolog</fullName>
    </alternativeName>
</protein>
<dbReference type="VEuPathDB" id="ToxoDB:BESB_004550"/>
<dbReference type="Proteomes" id="UP000224006">
    <property type="component" value="Chromosome I"/>
</dbReference>
<comment type="subcellular location">
    <subcellularLocation>
        <location evidence="1">Cytoplasm</location>
    </subcellularLocation>
</comment>
<dbReference type="Pfam" id="PF14050">
    <property type="entry name" value="Nudc_N"/>
    <property type="match status" value="1"/>
</dbReference>
<dbReference type="RefSeq" id="XP_029222123.1">
    <property type="nucleotide sequence ID" value="XM_029359210.1"/>
</dbReference>
<evidence type="ECO:0000256" key="4">
    <source>
        <dbReference type="ARBA" id="ARBA00022490"/>
    </source>
</evidence>
<feature type="region of interest" description="Disordered" evidence="7">
    <location>
        <begin position="106"/>
        <end position="207"/>
    </location>
</feature>
<keyword evidence="5" id="KW-0597">Phosphoprotein</keyword>
<dbReference type="PANTHER" id="PTHR12356:SF3">
    <property type="entry name" value="NUCLEAR MIGRATION PROTEIN NUDC"/>
    <property type="match status" value="1"/>
</dbReference>
<evidence type="ECO:0000313" key="9">
    <source>
        <dbReference type="EMBL" id="PFH38114.1"/>
    </source>
</evidence>
<organism evidence="9 10">
    <name type="scientific">Besnoitia besnoiti</name>
    <name type="common">Apicomplexan protozoan</name>
    <dbReference type="NCBI Taxonomy" id="94643"/>
    <lineage>
        <taxon>Eukaryota</taxon>
        <taxon>Sar</taxon>
        <taxon>Alveolata</taxon>
        <taxon>Apicomplexa</taxon>
        <taxon>Conoidasida</taxon>
        <taxon>Coccidia</taxon>
        <taxon>Eucoccidiorida</taxon>
        <taxon>Eimeriorina</taxon>
        <taxon>Sarcocystidae</taxon>
        <taxon>Besnoitia</taxon>
    </lineage>
</organism>
<comment type="similarity">
    <text evidence="2">Belongs to the nudC family.</text>
</comment>
<feature type="region of interest" description="Disordered" evidence="7">
    <location>
        <begin position="373"/>
        <end position="402"/>
    </location>
</feature>
<dbReference type="GO" id="GO:0051082">
    <property type="term" value="F:unfolded protein binding"/>
    <property type="evidence" value="ECO:0007669"/>
    <property type="project" value="TreeGrafter"/>
</dbReference>
<evidence type="ECO:0000313" key="10">
    <source>
        <dbReference type="Proteomes" id="UP000224006"/>
    </source>
</evidence>
<dbReference type="CDD" id="cd06467">
    <property type="entry name" value="p23_NUDC_like"/>
    <property type="match status" value="1"/>
</dbReference>
<evidence type="ECO:0000256" key="2">
    <source>
        <dbReference type="ARBA" id="ARBA00010513"/>
    </source>
</evidence>
<dbReference type="InterPro" id="IPR008978">
    <property type="entry name" value="HSP20-like_chaperone"/>
</dbReference>